<keyword evidence="2 4" id="KW-0732">Signal</keyword>
<reference evidence="6" key="1">
    <citation type="journal article" date="2023" name="G3 (Bethesda)">
        <title>Whole genome assemblies of Zophobas morio and Tenebrio molitor.</title>
        <authorList>
            <person name="Kaur S."/>
            <person name="Stinson S.A."/>
            <person name="diCenzo G.C."/>
        </authorList>
    </citation>
    <scope>NUCLEOTIDE SEQUENCE</scope>
    <source>
        <strain evidence="6">QUZm001</strain>
    </source>
</reference>
<feature type="signal peptide" evidence="4">
    <location>
        <begin position="1"/>
        <end position="22"/>
    </location>
</feature>
<protein>
    <recommendedName>
        <fullName evidence="5">Carboxylesterase type B domain-containing protein</fullName>
    </recommendedName>
</protein>
<accession>A0AA38MEM9</accession>
<dbReference type="InterPro" id="IPR051093">
    <property type="entry name" value="Neuroligin/BSAL"/>
</dbReference>
<keyword evidence="3" id="KW-0325">Glycoprotein</keyword>
<comment type="similarity">
    <text evidence="1">Belongs to the type-B carboxylesterase/lipase family.</text>
</comment>
<dbReference type="EMBL" id="JALNTZ010000004">
    <property type="protein sequence ID" value="KAJ3653558.1"/>
    <property type="molecule type" value="Genomic_DNA"/>
</dbReference>
<dbReference type="SUPFAM" id="SSF53474">
    <property type="entry name" value="alpha/beta-Hydrolases"/>
    <property type="match status" value="1"/>
</dbReference>
<feature type="chain" id="PRO_5041208339" description="Carboxylesterase type B domain-containing protein" evidence="4">
    <location>
        <begin position="23"/>
        <end position="166"/>
    </location>
</feature>
<evidence type="ECO:0000256" key="4">
    <source>
        <dbReference type="SAM" id="SignalP"/>
    </source>
</evidence>
<evidence type="ECO:0000256" key="3">
    <source>
        <dbReference type="ARBA" id="ARBA00023180"/>
    </source>
</evidence>
<dbReference type="AlphaFoldDB" id="A0AA38MEM9"/>
<dbReference type="PROSITE" id="PS00941">
    <property type="entry name" value="CARBOXYLESTERASE_B_2"/>
    <property type="match status" value="1"/>
</dbReference>
<gene>
    <name evidence="6" type="ORF">Zmor_012801</name>
</gene>
<proteinExistence type="inferred from homology"/>
<dbReference type="InterPro" id="IPR019819">
    <property type="entry name" value="Carboxylesterase_B_CS"/>
</dbReference>
<organism evidence="6 7">
    <name type="scientific">Zophobas morio</name>
    <dbReference type="NCBI Taxonomy" id="2755281"/>
    <lineage>
        <taxon>Eukaryota</taxon>
        <taxon>Metazoa</taxon>
        <taxon>Ecdysozoa</taxon>
        <taxon>Arthropoda</taxon>
        <taxon>Hexapoda</taxon>
        <taxon>Insecta</taxon>
        <taxon>Pterygota</taxon>
        <taxon>Neoptera</taxon>
        <taxon>Endopterygota</taxon>
        <taxon>Coleoptera</taxon>
        <taxon>Polyphaga</taxon>
        <taxon>Cucujiformia</taxon>
        <taxon>Tenebrionidae</taxon>
        <taxon>Zophobas</taxon>
    </lineage>
</organism>
<dbReference type="Proteomes" id="UP001168821">
    <property type="component" value="Unassembled WGS sequence"/>
</dbReference>
<evidence type="ECO:0000259" key="5">
    <source>
        <dbReference type="Pfam" id="PF00135"/>
    </source>
</evidence>
<evidence type="ECO:0000256" key="2">
    <source>
        <dbReference type="ARBA" id="ARBA00022729"/>
    </source>
</evidence>
<feature type="domain" description="Carboxylesterase type B" evidence="5">
    <location>
        <begin position="30"/>
        <end position="140"/>
    </location>
</feature>
<sequence>MTYITAALTIVVTLAWCRGDYATTYVKENTSVVTLKQGRVKGVVVAFRTNHKLPPVEQYKGIPYAEPPVGEFRFMPPGSAPGWGSSIKYANTFGPVCPQRFPDTRKMTPERRAEFFRHQQYLRHQSEDCLYLNIYAPYRGKATPAVISEARIYTRKFPPAGIFCDF</sequence>
<evidence type="ECO:0000313" key="6">
    <source>
        <dbReference type="EMBL" id="KAJ3653558.1"/>
    </source>
</evidence>
<keyword evidence="7" id="KW-1185">Reference proteome</keyword>
<evidence type="ECO:0000313" key="7">
    <source>
        <dbReference type="Proteomes" id="UP001168821"/>
    </source>
</evidence>
<dbReference type="Gene3D" id="3.40.50.1820">
    <property type="entry name" value="alpha/beta hydrolase"/>
    <property type="match status" value="1"/>
</dbReference>
<dbReference type="PANTHER" id="PTHR43903">
    <property type="entry name" value="NEUROLIGIN"/>
    <property type="match status" value="1"/>
</dbReference>
<dbReference type="InterPro" id="IPR002018">
    <property type="entry name" value="CarbesteraseB"/>
</dbReference>
<dbReference type="InterPro" id="IPR029058">
    <property type="entry name" value="AB_hydrolase_fold"/>
</dbReference>
<dbReference type="Pfam" id="PF00135">
    <property type="entry name" value="COesterase"/>
    <property type="match status" value="1"/>
</dbReference>
<name>A0AA38MEM9_9CUCU</name>
<evidence type="ECO:0000256" key="1">
    <source>
        <dbReference type="ARBA" id="ARBA00005964"/>
    </source>
</evidence>
<comment type="caution">
    <text evidence="6">The sequence shown here is derived from an EMBL/GenBank/DDBJ whole genome shotgun (WGS) entry which is preliminary data.</text>
</comment>